<evidence type="ECO:0000313" key="2">
    <source>
        <dbReference type="Proteomes" id="UP001207468"/>
    </source>
</evidence>
<dbReference type="EMBL" id="JAGFNK010000257">
    <property type="protein sequence ID" value="KAI9455112.1"/>
    <property type="molecule type" value="Genomic_DNA"/>
</dbReference>
<name>A0ACC0TZU0_9AGAM</name>
<comment type="caution">
    <text evidence="1">The sequence shown here is derived from an EMBL/GenBank/DDBJ whole genome shotgun (WGS) entry which is preliminary data.</text>
</comment>
<gene>
    <name evidence="1" type="ORF">F5148DRAFT_1288351</name>
</gene>
<accession>A0ACC0TZU0</accession>
<proteinExistence type="predicted"/>
<organism evidence="1 2">
    <name type="scientific">Russula earlei</name>
    <dbReference type="NCBI Taxonomy" id="71964"/>
    <lineage>
        <taxon>Eukaryota</taxon>
        <taxon>Fungi</taxon>
        <taxon>Dikarya</taxon>
        <taxon>Basidiomycota</taxon>
        <taxon>Agaricomycotina</taxon>
        <taxon>Agaricomycetes</taxon>
        <taxon>Russulales</taxon>
        <taxon>Russulaceae</taxon>
        <taxon>Russula</taxon>
    </lineage>
</organism>
<sequence>MSADYNNGSIRSLSTSLTLLLNTFIPSVFKLEHGSSSHFDLQHNTIAIRLRLAPSQDHPSSIVLVSATCLCMDPYDAFIIITIAAAHSASPIIIAALFEGSLLIVSHP</sequence>
<reference evidence="1" key="1">
    <citation type="submission" date="2021-03" db="EMBL/GenBank/DDBJ databases">
        <title>Evolutionary priming and transition to the ectomycorrhizal habit in an iconic lineage of mushroom-forming fungi: is preadaptation a requirement?</title>
        <authorList>
            <consortium name="DOE Joint Genome Institute"/>
            <person name="Looney B.P."/>
            <person name="Miyauchi S."/>
            <person name="Morin E."/>
            <person name="Drula E."/>
            <person name="Courty P.E."/>
            <person name="Chicoki N."/>
            <person name="Fauchery L."/>
            <person name="Kohler A."/>
            <person name="Kuo A."/>
            <person name="LaButti K."/>
            <person name="Pangilinan J."/>
            <person name="Lipzen A."/>
            <person name="Riley R."/>
            <person name="Andreopoulos W."/>
            <person name="He G."/>
            <person name="Johnson J."/>
            <person name="Barry K.W."/>
            <person name="Grigoriev I.V."/>
            <person name="Nagy L."/>
            <person name="Hibbett D."/>
            <person name="Henrissat B."/>
            <person name="Matheny P.B."/>
            <person name="Labbe J."/>
            <person name="Martin A.F."/>
        </authorList>
    </citation>
    <scope>NUCLEOTIDE SEQUENCE</scope>
    <source>
        <strain evidence="1">BPL698</strain>
    </source>
</reference>
<dbReference type="Proteomes" id="UP001207468">
    <property type="component" value="Unassembled WGS sequence"/>
</dbReference>
<keyword evidence="2" id="KW-1185">Reference proteome</keyword>
<evidence type="ECO:0000313" key="1">
    <source>
        <dbReference type="EMBL" id="KAI9455112.1"/>
    </source>
</evidence>
<protein>
    <submittedName>
        <fullName evidence="1">Uncharacterized protein</fullName>
    </submittedName>
</protein>